<evidence type="ECO:0000313" key="3">
    <source>
        <dbReference type="Proteomes" id="UP000235733"/>
    </source>
</evidence>
<organism evidence="2 3">
    <name type="scientific">Fusobacterium nucleatum</name>
    <dbReference type="NCBI Taxonomy" id="851"/>
    <lineage>
        <taxon>Bacteria</taxon>
        <taxon>Fusobacteriati</taxon>
        <taxon>Fusobacteriota</taxon>
        <taxon>Fusobacteriia</taxon>
        <taxon>Fusobacteriales</taxon>
        <taxon>Fusobacteriaceae</taxon>
        <taxon>Fusobacterium</taxon>
    </lineage>
</organism>
<reference evidence="2 3" key="1">
    <citation type="submission" date="2017-09" db="EMBL/GenBank/DDBJ databases">
        <title>Bacterial strain isolated from the female urinary microbiota.</title>
        <authorList>
            <person name="Thomas-White K."/>
            <person name="Kumar N."/>
            <person name="Forster S."/>
            <person name="Putonti C."/>
            <person name="Lawley T."/>
            <person name="Wolfe A.J."/>
        </authorList>
    </citation>
    <scope>NUCLEOTIDE SEQUENCE [LARGE SCALE GENOMIC DNA]</scope>
    <source>
        <strain evidence="2 3">UMB0249</strain>
    </source>
</reference>
<gene>
    <name evidence="2" type="ORF">CJ209_00650</name>
</gene>
<dbReference type="Gene3D" id="1.10.443.10">
    <property type="entry name" value="Intergrase catalytic core"/>
    <property type="match status" value="1"/>
</dbReference>
<dbReference type="InterPro" id="IPR013762">
    <property type="entry name" value="Integrase-like_cat_sf"/>
</dbReference>
<dbReference type="EMBL" id="PNHC01000001">
    <property type="protein sequence ID" value="PMC70866.1"/>
    <property type="molecule type" value="Genomic_DNA"/>
</dbReference>
<comment type="caution">
    <text evidence="2">The sequence shown here is derived from an EMBL/GenBank/DDBJ whole genome shotgun (WGS) entry which is preliminary data.</text>
</comment>
<name>A0A2N6TNJ2_FUSNU</name>
<dbReference type="GO" id="GO:0003677">
    <property type="term" value="F:DNA binding"/>
    <property type="evidence" value="ECO:0007669"/>
    <property type="project" value="InterPro"/>
</dbReference>
<dbReference type="InterPro" id="IPR011010">
    <property type="entry name" value="DNA_brk_join_enz"/>
</dbReference>
<dbReference type="GO" id="GO:0006310">
    <property type="term" value="P:DNA recombination"/>
    <property type="evidence" value="ECO:0007669"/>
    <property type="project" value="UniProtKB-KW"/>
</dbReference>
<dbReference type="AlphaFoldDB" id="A0A2N6TNJ2"/>
<dbReference type="Proteomes" id="UP000235733">
    <property type="component" value="Unassembled WGS sequence"/>
</dbReference>
<keyword evidence="1" id="KW-0233">DNA recombination</keyword>
<dbReference type="GO" id="GO:0015074">
    <property type="term" value="P:DNA integration"/>
    <property type="evidence" value="ECO:0007669"/>
    <property type="project" value="InterPro"/>
</dbReference>
<evidence type="ECO:0000256" key="1">
    <source>
        <dbReference type="ARBA" id="ARBA00023172"/>
    </source>
</evidence>
<protein>
    <submittedName>
        <fullName evidence="2">Integrase</fullName>
    </submittedName>
</protein>
<proteinExistence type="predicted"/>
<evidence type="ECO:0000313" key="2">
    <source>
        <dbReference type="EMBL" id="PMC70866.1"/>
    </source>
</evidence>
<dbReference type="SUPFAM" id="SSF56349">
    <property type="entry name" value="DNA breaking-rejoining enzymes"/>
    <property type="match status" value="1"/>
</dbReference>
<accession>A0A2N6TNJ2</accession>
<sequence>MSFIIDSTVVVNAEVNKEVIIKMIGHKRYKTTLDIYVHKNYEDMKRAINQI</sequence>